<sequence length="118" mass="13581">MYELDGLSYNKVGNELESYLSENSDYSSGLLYRGTTKDEFSKWMNGVYIAQRFVPTSHVVSNTEDFGKYIIEIHGGYGKNVRNIYQNKNEAEFLINRGSTFEFISEEGGNKIRVRQII</sequence>
<dbReference type="SUPFAM" id="SSF56399">
    <property type="entry name" value="ADP-ribosylation"/>
    <property type="match status" value="1"/>
</dbReference>
<evidence type="ECO:0000313" key="1">
    <source>
        <dbReference type="EMBL" id="VDZ66010.1"/>
    </source>
</evidence>
<gene>
    <name evidence="1" type="ORF">NCTC11214_05760</name>
</gene>
<reference evidence="1 2" key="1">
    <citation type="submission" date="2018-12" db="EMBL/GenBank/DDBJ databases">
        <authorList>
            <consortium name="Pathogen Informatics"/>
        </authorList>
    </citation>
    <scope>NUCLEOTIDE SEQUENCE [LARGE SCALE GENOMIC DNA]</scope>
    <source>
        <strain evidence="1 2">NCTC11214</strain>
    </source>
</reference>
<name>A0A3S4DRV2_SEROD</name>
<dbReference type="KEGG" id="sof:NCTC11214_05760"/>
<dbReference type="EMBL" id="LR134117">
    <property type="protein sequence ID" value="VDZ66010.1"/>
    <property type="molecule type" value="Genomic_DNA"/>
</dbReference>
<dbReference type="Gene3D" id="3.90.176.10">
    <property type="entry name" value="Toxin ADP-ribosyltransferase, Chain A, domain 1"/>
    <property type="match status" value="1"/>
</dbReference>
<dbReference type="Proteomes" id="UP000281391">
    <property type="component" value="Chromosome"/>
</dbReference>
<protein>
    <recommendedName>
        <fullName evidence="3">NAD(+)--protein-arginine ADP-ribosyltransferase</fullName>
    </recommendedName>
</protein>
<accession>A0A3S4DRV2</accession>
<dbReference type="AlphaFoldDB" id="A0A3S4DRV2"/>
<dbReference type="RefSeq" id="WP_088499611.1">
    <property type="nucleotide sequence ID" value="NZ_LR134117.1"/>
</dbReference>
<evidence type="ECO:0008006" key="3">
    <source>
        <dbReference type="Google" id="ProtNLM"/>
    </source>
</evidence>
<evidence type="ECO:0000313" key="2">
    <source>
        <dbReference type="Proteomes" id="UP000281391"/>
    </source>
</evidence>
<organism evidence="1 2">
    <name type="scientific">Serratia odorifera</name>
    <dbReference type="NCBI Taxonomy" id="618"/>
    <lineage>
        <taxon>Bacteria</taxon>
        <taxon>Pseudomonadati</taxon>
        <taxon>Pseudomonadota</taxon>
        <taxon>Gammaproteobacteria</taxon>
        <taxon>Enterobacterales</taxon>
        <taxon>Yersiniaceae</taxon>
        <taxon>Serratia</taxon>
    </lineage>
</organism>
<proteinExistence type="predicted"/>